<name>A0A9P0DHE7_PHACE</name>
<feature type="region of interest" description="Disordered" evidence="1">
    <location>
        <begin position="89"/>
        <end position="136"/>
    </location>
</feature>
<dbReference type="InterPro" id="IPR032071">
    <property type="entry name" value="DUF4806"/>
</dbReference>
<feature type="domain" description="DUF4806" evidence="2">
    <location>
        <begin position="291"/>
        <end position="364"/>
    </location>
</feature>
<evidence type="ECO:0000313" key="4">
    <source>
        <dbReference type="Proteomes" id="UP001153737"/>
    </source>
</evidence>
<evidence type="ECO:0000313" key="3">
    <source>
        <dbReference type="EMBL" id="CAH1117619.1"/>
    </source>
</evidence>
<dbReference type="EMBL" id="OU896716">
    <property type="protein sequence ID" value="CAH1117619.1"/>
    <property type="molecule type" value="Genomic_DNA"/>
</dbReference>
<reference evidence="3" key="1">
    <citation type="submission" date="2022-01" db="EMBL/GenBank/DDBJ databases">
        <authorList>
            <person name="King R."/>
        </authorList>
    </citation>
    <scope>NUCLEOTIDE SEQUENCE</scope>
</reference>
<dbReference type="PANTHER" id="PTHR34153:SF2">
    <property type="entry name" value="SI:CH211-262H13.3-RELATED"/>
    <property type="match status" value="1"/>
</dbReference>
<accession>A0A9P0DHE7</accession>
<protein>
    <recommendedName>
        <fullName evidence="2">DUF4806 domain-containing protein</fullName>
    </recommendedName>
</protein>
<dbReference type="AlphaFoldDB" id="A0A9P0DHE7"/>
<sequence length="374" mass="42442">MWTVVIFVEENSIETVPLKWLIGTEENLSYWPAVKGIKLNSMIVNCAEPTRDWEIFEIRFPNNNKKTYENFLKARMACSRMAEDSDVLSEGDSLKRSRKPKKIYSSDEEEGCSQSRLPHPPALPDKSFVSPSTSKSVVTQNSMIDKDISLPRSNSKVNIIAFVPPLKSSCSGLDVHVDDDVDISCPSTTSSMCSVEIIDHLSDVDSISMDNMGKENSESTPSICRTVKQVHGTPKNVNHKQLNQSDNRILRQLVVLNHKVDMLSSDITKILEKMTTDNTLIPDEDVEMENYFPIKTDEELNNFELYLFNDRNHQKFTQYVTKLGGSTLSEAVRRAMERTVKDELIQQFSWMGQKQKNKFGDLKIAQAMKGNAIF</sequence>
<reference evidence="3" key="2">
    <citation type="submission" date="2022-10" db="EMBL/GenBank/DDBJ databases">
        <authorList>
            <consortium name="ENA_rothamsted_submissions"/>
            <consortium name="culmorum"/>
            <person name="King R."/>
        </authorList>
    </citation>
    <scope>NUCLEOTIDE SEQUENCE</scope>
</reference>
<proteinExistence type="predicted"/>
<dbReference type="Proteomes" id="UP001153737">
    <property type="component" value="Chromosome 10"/>
</dbReference>
<keyword evidence="4" id="KW-1185">Reference proteome</keyword>
<organism evidence="3 4">
    <name type="scientific">Phaedon cochleariae</name>
    <name type="common">Mustard beetle</name>
    <dbReference type="NCBI Taxonomy" id="80249"/>
    <lineage>
        <taxon>Eukaryota</taxon>
        <taxon>Metazoa</taxon>
        <taxon>Ecdysozoa</taxon>
        <taxon>Arthropoda</taxon>
        <taxon>Hexapoda</taxon>
        <taxon>Insecta</taxon>
        <taxon>Pterygota</taxon>
        <taxon>Neoptera</taxon>
        <taxon>Endopterygota</taxon>
        <taxon>Coleoptera</taxon>
        <taxon>Polyphaga</taxon>
        <taxon>Cucujiformia</taxon>
        <taxon>Chrysomeloidea</taxon>
        <taxon>Chrysomelidae</taxon>
        <taxon>Chrysomelinae</taxon>
        <taxon>Chrysomelini</taxon>
        <taxon>Phaedon</taxon>
    </lineage>
</organism>
<evidence type="ECO:0000256" key="1">
    <source>
        <dbReference type="SAM" id="MobiDB-lite"/>
    </source>
</evidence>
<dbReference type="OrthoDB" id="6616134at2759"/>
<evidence type="ECO:0000259" key="2">
    <source>
        <dbReference type="Pfam" id="PF16064"/>
    </source>
</evidence>
<dbReference type="Pfam" id="PF16064">
    <property type="entry name" value="DUF4806"/>
    <property type="match status" value="1"/>
</dbReference>
<gene>
    <name evidence="3" type="ORF">PHAECO_LOCUS1841</name>
</gene>
<dbReference type="PANTHER" id="PTHR34153">
    <property type="entry name" value="SI:CH211-262H13.3-RELATED-RELATED"/>
    <property type="match status" value="1"/>
</dbReference>